<dbReference type="EMBL" id="JANPWB010000003">
    <property type="protein sequence ID" value="KAJ1199798.1"/>
    <property type="molecule type" value="Genomic_DNA"/>
</dbReference>
<gene>
    <name evidence="1" type="ORF">NDU88_003630</name>
</gene>
<proteinExistence type="predicted"/>
<protein>
    <submittedName>
        <fullName evidence="1">Uncharacterized protein</fullName>
    </submittedName>
</protein>
<reference evidence="1" key="1">
    <citation type="journal article" date="2022" name="bioRxiv">
        <title>Sequencing and chromosome-scale assembly of the giantPleurodeles waltlgenome.</title>
        <authorList>
            <person name="Brown T."/>
            <person name="Elewa A."/>
            <person name="Iarovenko S."/>
            <person name="Subramanian E."/>
            <person name="Araus A.J."/>
            <person name="Petzold A."/>
            <person name="Susuki M."/>
            <person name="Suzuki K.-i.T."/>
            <person name="Hayashi T."/>
            <person name="Toyoda A."/>
            <person name="Oliveira C."/>
            <person name="Osipova E."/>
            <person name="Leigh N.D."/>
            <person name="Simon A."/>
            <person name="Yun M.H."/>
        </authorList>
    </citation>
    <scope>NUCLEOTIDE SEQUENCE</scope>
    <source>
        <strain evidence="1">20211129_DDA</strain>
        <tissue evidence="1">Liver</tissue>
    </source>
</reference>
<keyword evidence="2" id="KW-1185">Reference proteome</keyword>
<evidence type="ECO:0000313" key="2">
    <source>
        <dbReference type="Proteomes" id="UP001066276"/>
    </source>
</evidence>
<dbReference type="AlphaFoldDB" id="A0AAV7VER2"/>
<sequence length="105" mass="11054">MSGGVASLPAIWPSLCEALPGINPAFLLLERLQRCSIDGRVLAGSGAPVFPRSRAGGGSTAARCMRLRGGLWPALGPWRRGRTPYVDAGWLPAESTEKELPPAVC</sequence>
<organism evidence="1 2">
    <name type="scientific">Pleurodeles waltl</name>
    <name type="common">Iberian ribbed newt</name>
    <dbReference type="NCBI Taxonomy" id="8319"/>
    <lineage>
        <taxon>Eukaryota</taxon>
        <taxon>Metazoa</taxon>
        <taxon>Chordata</taxon>
        <taxon>Craniata</taxon>
        <taxon>Vertebrata</taxon>
        <taxon>Euteleostomi</taxon>
        <taxon>Amphibia</taxon>
        <taxon>Batrachia</taxon>
        <taxon>Caudata</taxon>
        <taxon>Salamandroidea</taxon>
        <taxon>Salamandridae</taxon>
        <taxon>Pleurodelinae</taxon>
        <taxon>Pleurodeles</taxon>
    </lineage>
</organism>
<accession>A0AAV7VER2</accession>
<dbReference type="Proteomes" id="UP001066276">
    <property type="component" value="Chromosome 2_1"/>
</dbReference>
<name>A0AAV7VER2_PLEWA</name>
<evidence type="ECO:0000313" key="1">
    <source>
        <dbReference type="EMBL" id="KAJ1199798.1"/>
    </source>
</evidence>
<comment type="caution">
    <text evidence="1">The sequence shown here is derived from an EMBL/GenBank/DDBJ whole genome shotgun (WGS) entry which is preliminary data.</text>
</comment>